<keyword evidence="2" id="KW-1185">Reference proteome</keyword>
<evidence type="ECO:0000313" key="2">
    <source>
        <dbReference type="Proteomes" id="UP000245880"/>
    </source>
</evidence>
<dbReference type="EMBL" id="QGDT01000002">
    <property type="protein sequence ID" value="PWJ59319.1"/>
    <property type="molecule type" value="Genomic_DNA"/>
</dbReference>
<dbReference type="PROSITE" id="PS51257">
    <property type="entry name" value="PROKAR_LIPOPROTEIN"/>
    <property type="match status" value="1"/>
</dbReference>
<dbReference type="Proteomes" id="UP000245880">
    <property type="component" value="Unassembled WGS sequence"/>
</dbReference>
<proteinExistence type="predicted"/>
<sequence length="363" mass="38533">MSVTNLKSIAIIAAFSLLFSCNKEEEDIDTITEVVTSDCDASTGVDKIVCLANNYLGTLSTTQQTTSVNSLNLTNAKKWSNLPENGSTRLGLKFSALSSTQLLAAKALLAEVMGNTTDQGYNQFIQTTLSDDNLSAAAGGPYGSGNYVIGFLGTPSTTGKWMLQVGGHHYAANVTFDAGEVVSITPSHQGVEPITFTTSGTTYTPMATERAVMADMLASFTKDELAAAKISTVFSDCLLVPGSTSNTFPATKLGVKVSALSSTAQAKVLAAMDPWLDDLNESTAANYKARYTADLADTYVTYSGNSSGLSGTSSSFFTANADYVRIDGPGIWIEFICQTGVVYPSLIHYHSVYRDHDQDYIGL</sequence>
<comment type="caution">
    <text evidence="1">The sequence shown here is derived from an EMBL/GenBank/DDBJ whole genome shotgun (WGS) entry which is preliminary data.</text>
</comment>
<name>A0A316APX8_9BACT</name>
<reference evidence="1 2" key="1">
    <citation type="submission" date="2018-03" db="EMBL/GenBank/DDBJ databases">
        <title>Genomic Encyclopedia of Archaeal and Bacterial Type Strains, Phase II (KMG-II): from individual species to whole genera.</title>
        <authorList>
            <person name="Goeker M."/>
        </authorList>
    </citation>
    <scope>NUCLEOTIDE SEQUENCE [LARGE SCALE GENOMIC DNA]</scope>
    <source>
        <strain evidence="1 2">DSM 100346</strain>
    </source>
</reference>
<gene>
    <name evidence="1" type="ORF">CLV98_102151</name>
</gene>
<dbReference type="RefSeq" id="WP_109673218.1">
    <property type="nucleotide sequence ID" value="NZ_QGDT01000002.1"/>
</dbReference>
<organism evidence="1 2">
    <name type="scientific">Dyadobacter jejuensis</name>
    <dbReference type="NCBI Taxonomy" id="1082580"/>
    <lineage>
        <taxon>Bacteria</taxon>
        <taxon>Pseudomonadati</taxon>
        <taxon>Bacteroidota</taxon>
        <taxon>Cytophagia</taxon>
        <taxon>Cytophagales</taxon>
        <taxon>Spirosomataceae</taxon>
        <taxon>Dyadobacter</taxon>
    </lineage>
</organism>
<dbReference type="Pfam" id="PF12006">
    <property type="entry name" value="DUF3500"/>
    <property type="match status" value="1"/>
</dbReference>
<dbReference type="InterPro" id="IPR021889">
    <property type="entry name" value="DUF3500"/>
</dbReference>
<dbReference type="PANTHER" id="PTHR37489:SF1">
    <property type="entry name" value="DUF3500 DOMAIN-CONTAINING PROTEIN"/>
    <property type="match status" value="1"/>
</dbReference>
<dbReference type="AlphaFoldDB" id="A0A316APX8"/>
<dbReference type="PANTHER" id="PTHR37489">
    <property type="entry name" value="DUF3500 DOMAIN-CONTAINING PROTEIN"/>
    <property type="match status" value="1"/>
</dbReference>
<dbReference type="OrthoDB" id="581140at2"/>
<evidence type="ECO:0000313" key="1">
    <source>
        <dbReference type="EMBL" id="PWJ59319.1"/>
    </source>
</evidence>
<protein>
    <submittedName>
        <fullName evidence="1">Uncharacterized protein DUF3500</fullName>
    </submittedName>
</protein>
<accession>A0A316APX8</accession>